<name>A0ABR5DC55_9HYPH</name>
<feature type="domain" description="Calcineurin-like phosphoesterase" evidence="2">
    <location>
        <begin position="3"/>
        <end position="66"/>
    </location>
</feature>
<comment type="similarity">
    <text evidence="1">Belongs to the metallophosphoesterase superfamily. YfcE family.</text>
</comment>
<proteinExistence type="inferred from homology"/>
<evidence type="ECO:0000259" key="2">
    <source>
        <dbReference type="Pfam" id="PF12850"/>
    </source>
</evidence>
<dbReference type="EMBL" id="JWIT01000003">
    <property type="protein sequence ID" value="KJF74645.1"/>
    <property type="molecule type" value="Genomic_DNA"/>
</dbReference>
<sequence length="343" mass="39407">MVRFLLVSDIHDNLAAVQKMRSQEANGFDALIIVGDIGSNRTREIFDVFATFGCPVLYVYGNWDYKLDYFASFGSGCHHLHLAPFKVGPITFAGFSGCPTHWGRNPEWQLLQKDVDDAHYTIINDMNAARTTAKQAQSDIESKYAASLQELLATSRRKPSRRKLNALDAERRRKFEAISNAVAEIESSEAHRLYRRDRSIAYEEVLLRNRRALRNVISGLSTPKNRIIVVTHERLSKTNVDFEGLPIFLFGHRHGFTETNFRSAQYVNVSVLDRRTLIRPKTFVRGNHFQQFRNLNTGNYAIMEWSEDTSFSVKCVDLEINGDWQECWELETGFQIPDAPFLF</sequence>
<organism evidence="3 4">
    <name type="scientific">Agrobacterium arsenijevicii</name>
    <dbReference type="NCBI Taxonomy" id="1585697"/>
    <lineage>
        <taxon>Bacteria</taxon>
        <taxon>Pseudomonadati</taxon>
        <taxon>Pseudomonadota</taxon>
        <taxon>Alphaproteobacteria</taxon>
        <taxon>Hyphomicrobiales</taxon>
        <taxon>Rhizobiaceae</taxon>
        <taxon>Rhizobium/Agrobacterium group</taxon>
        <taxon>Agrobacterium</taxon>
    </lineage>
</organism>
<evidence type="ECO:0000313" key="4">
    <source>
        <dbReference type="Proteomes" id="UP000032564"/>
    </source>
</evidence>
<dbReference type="Pfam" id="PF12850">
    <property type="entry name" value="Metallophos_2"/>
    <property type="match status" value="1"/>
</dbReference>
<dbReference type="InterPro" id="IPR029052">
    <property type="entry name" value="Metallo-depent_PP-like"/>
</dbReference>
<reference evidence="3 4" key="1">
    <citation type="submission" date="2014-12" db="EMBL/GenBank/DDBJ databases">
        <authorList>
            <person name="Kuzmanovic N."/>
            <person name="Pulawska J."/>
            <person name="Obradovic A."/>
        </authorList>
    </citation>
    <scope>NUCLEOTIDE SEQUENCE [LARGE SCALE GENOMIC DNA]</scope>
    <source>
        <strain evidence="3 4">KFB 330</strain>
    </source>
</reference>
<dbReference type="Proteomes" id="UP000032564">
    <property type="component" value="Unassembled WGS sequence"/>
</dbReference>
<accession>A0ABR5DC55</accession>
<dbReference type="SUPFAM" id="SSF56300">
    <property type="entry name" value="Metallo-dependent phosphatases"/>
    <property type="match status" value="1"/>
</dbReference>
<keyword evidence="4" id="KW-1185">Reference proteome</keyword>
<dbReference type="InterPro" id="IPR024654">
    <property type="entry name" value="Calcineurin-like_PHP_lpxH"/>
</dbReference>
<comment type="caution">
    <text evidence="3">The sequence shown here is derived from an EMBL/GenBank/DDBJ whole genome shotgun (WGS) entry which is preliminary data.</text>
</comment>
<dbReference type="Gene3D" id="3.60.21.10">
    <property type="match status" value="1"/>
</dbReference>
<dbReference type="RefSeq" id="WP_045016221.1">
    <property type="nucleotide sequence ID" value="NZ_CP166104.1"/>
</dbReference>
<gene>
    <name evidence="3" type="ORF">RP75_06030</name>
</gene>
<protein>
    <recommendedName>
        <fullName evidence="2">Calcineurin-like phosphoesterase domain-containing protein</fullName>
    </recommendedName>
</protein>
<evidence type="ECO:0000313" key="3">
    <source>
        <dbReference type="EMBL" id="KJF74645.1"/>
    </source>
</evidence>
<evidence type="ECO:0000256" key="1">
    <source>
        <dbReference type="ARBA" id="ARBA00008950"/>
    </source>
</evidence>